<dbReference type="AlphaFoldDB" id="A0A3N1D3S4"/>
<dbReference type="EMBL" id="RJKE01000001">
    <property type="protein sequence ID" value="ROO88181.1"/>
    <property type="molecule type" value="Genomic_DNA"/>
</dbReference>
<evidence type="ECO:0000313" key="3">
    <source>
        <dbReference type="Proteomes" id="UP000272400"/>
    </source>
</evidence>
<evidence type="ECO:0000256" key="1">
    <source>
        <dbReference type="SAM" id="MobiDB-lite"/>
    </source>
</evidence>
<evidence type="ECO:0000313" key="2">
    <source>
        <dbReference type="EMBL" id="ROO88181.1"/>
    </source>
</evidence>
<comment type="caution">
    <text evidence="2">The sequence shown here is derived from an EMBL/GenBank/DDBJ whole genome shotgun (WGS) entry which is preliminary data.</text>
</comment>
<protein>
    <submittedName>
        <fullName evidence="2">Uncharacterized protein</fullName>
    </submittedName>
</protein>
<accession>A0A3N1D3S4</accession>
<dbReference type="Proteomes" id="UP000272400">
    <property type="component" value="Unassembled WGS sequence"/>
</dbReference>
<name>A0A3N1D3S4_9ACTN</name>
<reference evidence="2 3" key="1">
    <citation type="submission" date="2018-11" db="EMBL/GenBank/DDBJ databases">
        <title>Sequencing the genomes of 1000 actinobacteria strains.</title>
        <authorList>
            <person name="Klenk H.-P."/>
        </authorList>
    </citation>
    <scope>NUCLEOTIDE SEQUENCE [LARGE SCALE GENOMIC DNA]</scope>
    <source>
        <strain evidence="2 3">DSM 44254</strain>
    </source>
</reference>
<feature type="region of interest" description="Disordered" evidence="1">
    <location>
        <begin position="1"/>
        <end position="29"/>
    </location>
</feature>
<sequence length="29" mass="3390">MTPPLLRRQTRTDRDIVHGNLGARRTTKE</sequence>
<keyword evidence="3" id="KW-1185">Reference proteome</keyword>
<organism evidence="2 3">
    <name type="scientific">Actinocorallia herbida</name>
    <dbReference type="NCBI Taxonomy" id="58109"/>
    <lineage>
        <taxon>Bacteria</taxon>
        <taxon>Bacillati</taxon>
        <taxon>Actinomycetota</taxon>
        <taxon>Actinomycetes</taxon>
        <taxon>Streptosporangiales</taxon>
        <taxon>Thermomonosporaceae</taxon>
        <taxon>Actinocorallia</taxon>
    </lineage>
</organism>
<proteinExistence type="predicted"/>
<gene>
    <name evidence="2" type="ORF">EDD29_5843</name>
</gene>